<keyword evidence="7 23" id="KW-0812">Transmembrane</keyword>
<evidence type="ECO:0000256" key="14">
    <source>
        <dbReference type="ARBA" id="ARBA00032370"/>
    </source>
</evidence>
<dbReference type="GO" id="GO:0051301">
    <property type="term" value="P:cell division"/>
    <property type="evidence" value="ECO:0007669"/>
    <property type="project" value="UniProtKB-KW"/>
</dbReference>
<dbReference type="InterPro" id="IPR018365">
    <property type="entry name" value="Cell_cycle_FtsW-rel_CS"/>
</dbReference>
<dbReference type="Pfam" id="PF01098">
    <property type="entry name" value="FTSW_RODA_SPOVE"/>
    <property type="match status" value="1"/>
</dbReference>
<evidence type="ECO:0000256" key="9">
    <source>
        <dbReference type="ARBA" id="ARBA00022984"/>
    </source>
</evidence>
<evidence type="ECO:0000256" key="8">
    <source>
        <dbReference type="ARBA" id="ARBA00022960"/>
    </source>
</evidence>
<dbReference type="GO" id="GO:0008360">
    <property type="term" value="P:regulation of cell shape"/>
    <property type="evidence" value="ECO:0007669"/>
    <property type="project" value="UniProtKB-KW"/>
</dbReference>
<dbReference type="EC" id="2.4.99.28" evidence="19"/>
<keyword evidence="5" id="KW-0328">Glycosyltransferase</keyword>
<evidence type="ECO:0000256" key="19">
    <source>
        <dbReference type="ARBA" id="ARBA00044770"/>
    </source>
</evidence>
<dbReference type="PROSITE" id="PS00428">
    <property type="entry name" value="FTSW_RODA_SPOVE"/>
    <property type="match status" value="1"/>
</dbReference>
<feature type="transmembrane region" description="Helical" evidence="23">
    <location>
        <begin position="181"/>
        <end position="198"/>
    </location>
</feature>
<feature type="transmembrane region" description="Helical" evidence="23">
    <location>
        <begin position="204"/>
        <end position="220"/>
    </location>
</feature>
<evidence type="ECO:0000256" key="13">
    <source>
        <dbReference type="ARBA" id="ARBA00023316"/>
    </source>
</evidence>
<evidence type="ECO:0000256" key="1">
    <source>
        <dbReference type="ARBA" id="ARBA00004651"/>
    </source>
</evidence>
<dbReference type="EMBL" id="SNXZ01000003">
    <property type="protein sequence ID" value="TDP97222.1"/>
    <property type="molecule type" value="Genomic_DNA"/>
</dbReference>
<evidence type="ECO:0000256" key="4">
    <source>
        <dbReference type="ARBA" id="ARBA00022618"/>
    </source>
</evidence>
<evidence type="ECO:0000256" key="15">
    <source>
        <dbReference type="ARBA" id="ARBA00033270"/>
    </source>
</evidence>
<proteinExistence type="inferred from homology"/>
<evidence type="ECO:0000256" key="21">
    <source>
        <dbReference type="ARBA" id="ARBA00049966"/>
    </source>
</evidence>
<dbReference type="GO" id="GO:0008955">
    <property type="term" value="F:peptidoglycan glycosyltransferase activity"/>
    <property type="evidence" value="ECO:0007669"/>
    <property type="project" value="UniProtKB-EC"/>
</dbReference>
<keyword evidence="11 23" id="KW-0472">Membrane</keyword>
<sequence>MTRAMRGRPASAATKSGTKKAEEHPRGRVAGVKFVLTAWLGRPLASFHLVLAVLGLLTVLGLTMVLSASPVVSAKTPGSTVYTVFIKQTLFVAAGSVLFWIGLRVPLRVIRSLSPYAMLGTVLSLMAVLTPLGANVNGAQSWFIVGPLSIQPVEFAKLALALWGAHVLVVKGKALRQYRHMLVPVVPVALLIFALVMLQPDLGGTVTLGVVLIALLWFAGAPLRLFGTIAAGGLAGVVLLAVGSGYRLSRVVNFLKPGDVEGAAFQSNQALYALADGGLFGQGLGEGRSKWEYLPNVQNDFIFALIGEELGFLGCVLVLGLFAMIAVVGMRIATRNIDPWIRMVAATLTVWLVAQAAINIGYVVGLLPVTGITLPMISAGGTSVVVTMLVFGILANCARHEPEAVAALRSQGPGKFGTLLRLPAPDPYNPPVRRKPARPSNPPRGADRPTGLSGRRTVPVELRREPRRDPRHGSRRGRVAPDRTAHGRGGYPRGAEGGRR</sequence>
<feature type="transmembrane region" description="Helical" evidence="23">
    <location>
        <begin position="148"/>
        <end position="169"/>
    </location>
</feature>
<comment type="caution">
    <text evidence="24">The sequence shown here is derived from an EMBL/GenBank/DDBJ whole genome shotgun (WGS) entry which is preliminary data.</text>
</comment>
<keyword evidence="10 23" id="KW-1133">Transmembrane helix</keyword>
<reference evidence="24 25" key="1">
    <citation type="submission" date="2019-03" db="EMBL/GenBank/DDBJ databases">
        <title>Genomic Encyclopedia of Type Strains, Phase IV (KMG-IV): sequencing the most valuable type-strain genomes for metagenomic binning, comparative biology and taxonomic classification.</title>
        <authorList>
            <person name="Goeker M."/>
        </authorList>
    </citation>
    <scope>NUCLEOTIDE SEQUENCE [LARGE SCALE GENOMIC DNA]</scope>
    <source>
        <strain evidence="24 25">DSM 45361</strain>
    </source>
</reference>
<feature type="region of interest" description="Disordered" evidence="22">
    <location>
        <begin position="419"/>
        <end position="500"/>
    </location>
</feature>
<keyword evidence="9" id="KW-0573">Peptidoglycan synthesis</keyword>
<evidence type="ECO:0000256" key="18">
    <source>
        <dbReference type="ARBA" id="ARBA00041418"/>
    </source>
</evidence>
<dbReference type="RefSeq" id="WP_243754115.1">
    <property type="nucleotide sequence ID" value="NZ_SNXZ01000003.1"/>
</dbReference>
<evidence type="ECO:0000313" key="24">
    <source>
        <dbReference type="EMBL" id="TDP97222.1"/>
    </source>
</evidence>
<organism evidence="24 25">
    <name type="scientific">Labedaea rhizosphaerae</name>
    <dbReference type="NCBI Taxonomy" id="598644"/>
    <lineage>
        <taxon>Bacteria</taxon>
        <taxon>Bacillati</taxon>
        <taxon>Actinomycetota</taxon>
        <taxon>Actinomycetes</taxon>
        <taxon>Pseudonocardiales</taxon>
        <taxon>Pseudonocardiaceae</taxon>
        <taxon>Labedaea</taxon>
    </lineage>
</organism>
<feature type="transmembrane region" description="Helical" evidence="23">
    <location>
        <begin position="49"/>
        <end position="69"/>
    </location>
</feature>
<evidence type="ECO:0000256" key="5">
    <source>
        <dbReference type="ARBA" id="ARBA00022676"/>
    </source>
</evidence>
<dbReference type="GO" id="GO:0005886">
    <property type="term" value="C:plasma membrane"/>
    <property type="evidence" value="ECO:0007669"/>
    <property type="project" value="UniProtKB-SubCell"/>
</dbReference>
<dbReference type="PANTHER" id="PTHR30474:SF2">
    <property type="entry name" value="PEPTIDOGLYCAN GLYCOSYLTRANSFERASE FTSW-RELATED"/>
    <property type="match status" value="1"/>
</dbReference>
<feature type="transmembrane region" description="Helical" evidence="23">
    <location>
        <begin position="301"/>
        <end position="328"/>
    </location>
</feature>
<comment type="function">
    <text evidence="21">Peptidoglycan polymerase that is essential for cell division.</text>
</comment>
<evidence type="ECO:0000256" key="16">
    <source>
        <dbReference type="ARBA" id="ARBA00038053"/>
    </source>
</evidence>
<feature type="region of interest" description="Disordered" evidence="22">
    <location>
        <begin position="1"/>
        <end position="24"/>
    </location>
</feature>
<comment type="pathway">
    <text evidence="2">Cell wall biogenesis; peptidoglycan biosynthesis.</text>
</comment>
<evidence type="ECO:0000256" key="12">
    <source>
        <dbReference type="ARBA" id="ARBA00023306"/>
    </source>
</evidence>
<comment type="catalytic activity">
    <reaction evidence="20">
        <text>[GlcNAc-(1-&gt;4)-Mur2Ac(oyl-L-Ala-gamma-D-Glu-L-Lys-D-Ala-D-Ala)](n)-di-trans,octa-cis-undecaprenyl diphosphate + beta-D-GlcNAc-(1-&gt;4)-Mur2Ac(oyl-L-Ala-gamma-D-Glu-L-Lys-D-Ala-D-Ala)-di-trans,octa-cis-undecaprenyl diphosphate = [GlcNAc-(1-&gt;4)-Mur2Ac(oyl-L-Ala-gamma-D-Glu-L-Lys-D-Ala-D-Ala)](n+1)-di-trans,octa-cis-undecaprenyl diphosphate + di-trans,octa-cis-undecaprenyl diphosphate + H(+)</text>
        <dbReference type="Rhea" id="RHEA:23708"/>
        <dbReference type="Rhea" id="RHEA-COMP:9602"/>
        <dbReference type="Rhea" id="RHEA-COMP:9603"/>
        <dbReference type="ChEBI" id="CHEBI:15378"/>
        <dbReference type="ChEBI" id="CHEBI:58405"/>
        <dbReference type="ChEBI" id="CHEBI:60033"/>
        <dbReference type="ChEBI" id="CHEBI:78435"/>
        <dbReference type="EC" id="2.4.99.28"/>
    </reaction>
</comment>
<gene>
    <name evidence="24" type="ORF">EV186_103184</name>
</gene>
<keyword evidence="25" id="KW-1185">Reference proteome</keyword>
<dbReference type="PANTHER" id="PTHR30474">
    <property type="entry name" value="CELL CYCLE PROTEIN"/>
    <property type="match status" value="1"/>
</dbReference>
<keyword evidence="13" id="KW-0961">Cell wall biogenesis/degradation</keyword>
<dbReference type="NCBIfam" id="TIGR02614">
    <property type="entry name" value="ftsW"/>
    <property type="match status" value="1"/>
</dbReference>
<keyword evidence="3" id="KW-1003">Cell membrane</keyword>
<keyword evidence="8" id="KW-0133">Cell shape</keyword>
<evidence type="ECO:0000256" key="7">
    <source>
        <dbReference type="ARBA" id="ARBA00022692"/>
    </source>
</evidence>
<dbReference type="InterPro" id="IPR013437">
    <property type="entry name" value="FtsW"/>
</dbReference>
<feature type="transmembrane region" description="Helical" evidence="23">
    <location>
        <begin position="225"/>
        <end position="246"/>
    </location>
</feature>
<evidence type="ECO:0000256" key="23">
    <source>
        <dbReference type="SAM" id="Phobius"/>
    </source>
</evidence>
<dbReference type="Proteomes" id="UP000295444">
    <property type="component" value="Unassembled WGS sequence"/>
</dbReference>
<evidence type="ECO:0000256" key="11">
    <source>
        <dbReference type="ARBA" id="ARBA00023136"/>
    </source>
</evidence>
<dbReference type="GO" id="GO:0032153">
    <property type="term" value="C:cell division site"/>
    <property type="evidence" value="ECO:0007669"/>
    <property type="project" value="TreeGrafter"/>
</dbReference>
<dbReference type="InterPro" id="IPR001182">
    <property type="entry name" value="FtsW/RodA"/>
</dbReference>
<evidence type="ECO:0000256" key="17">
    <source>
        <dbReference type="ARBA" id="ARBA00041185"/>
    </source>
</evidence>
<dbReference type="GO" id="GO:0009252">
    <property type="term" value="P:peptidoglycan biosynthetic process"/>
    <property type="evidence" value="ECO:0007669"/>
    <property type="project" value="UniProtKB-KW"/>
</dbReference>
<keyword evidence="12" id="KW-0131">Cell cycle</keyword>
<dbReference type="GO" id="GO:0015648">
    <property type="term" value="F:lipid-linked peptidoglycan transporter activity"/>
    <property type="evidence" value="ECO:0007669"/>
    <property type="project" value="TreeGrafter"/>
</dbReference>
<feature type="transmembrane region" description="Helical" evidence="23">
    <location>
        <begin position="81"/>
        <end position="103"/>
    </location>
</feature>
<comment type="similarity">
    <text evidence="16">Belongs to the SEDS family. FtsW subfamily.</text>
</comment>
<accession>A0A4R6SBB3</accession>
<protein>
    <recommendedName>
        <fullName evidence="17">Probable peptidoglycan glycosyltransferase FtsW</fullName>
        <ecNumber evidence="19">2.4.99.28</ecNumber>
    </recommendedName>
    <alternativeName>
        <fullName evidence="18">Cell division protein FtsW</fullName>
    </alternativeName>
    <alternativeName>
        <fullName evidence="15">Cell wall polymerase</fullName>
    </alternativeName>
    <alternativeName>
        <fullName evidence="14">Peptidoglycan polymerase</fullName>
    </alternativeName>
</protein>
<evidence type="ECO:0000256" key="10">
    <source>
        <dbReference type="ARBA" id="ARBA00022989"/>
    </source>
</evidence>
<keyword evidence="4 24" id="KW-0132">Cell division</keyword>
<evidence type="ECO:0000256" key="6">
    <source>
        <dbReference type="ARBA" id="ARBA00022679"/>
    </source>
</evidence>
<feature type="transmembrane region" description="Helical" evidence="23">
    <location>
        <begin position="340"/>
        <end position="364"/>
    </location>
</feature>
<evidence type="ECO:0000313" key="25">
    <source>
        <dbReference type="Proteomes" id="UP000295444"/>
    </source>
</evidence>
<evidence type="ECO:0000256" key="3">
    <source>
        <dbReference type="ARBA" id="ARBA00022475"/>
    </source>
</evidence>
<dbReference type="GO" id="GO:0071555">
    <property type="term" value="P:cell wall organization"/>
    <property type="evidence" value="ECO:0007669"/>
    <property type="project" value="UniProtKB-KW"/>
</dbReference>
<comment type="subcellular location">
    <subcellularLocation>
        <location evidence="1">Cell membrane</location>
        <topology evidence="1">Multi-pass membrane protein</topology>
    </subcellularLocation>
</comment>
<keyword evidence="6" id="KW-0808">Transferase</keyword>
<name>A0A4R6SBB3_LABRH</name>
<feature type="compositionally biased region" description="Basic and acidic residues" evidence="22">
    <location>
        <begin position="461"/>
        <end position="472"/>
    </location>
</feature>
<dbReference type="AlphaFoldDB" id="A0A4R6SBB3"/>
<feature type="transmembrane region" description="Helical" evidence="23">
    <location>
        <begin position="376"/>
        <end position="395"/>
    </location>
</feature>
<feature type="transmembrane region" description="Helical" evidence="23">
    <location>
        <begin position="115"/>
        <end position="136"/>
    </location>
</feature>
<evidence type="ECO:0000256" key="22">
    <source>
        <dbReference type="SAM" id="MobiDB-lite"/>
    </source>
</evidence>
<evidence type="ECO:0000256" key="20">
    <source>
        <dbReference type="ARBA" id="ARBA00049902"/>
    </source>
</evidence>
<evidence type="ECO:0000256" key="2">
    <source>
        <dbReference type="ARBA" id="ARBA00004752"/>
    </source>
</evidence>